<name>A0AAQ3VSX5_9ENTE</name>
<dbReference type="PROSITE" id="PS51737">
    <property type="entry name" value="RECOMBINASE_DNA_BIND"/>
    <property type="match status" value="1"/>
</dbReference>
<feature type="coiled-coil region" evidence="1">
    <location>
        <begin position="423"/>
        <end position="457"/>
    </location>
</feature>
<dbReference type="PANTHER" id="PTHR30461">
    <property type="entry name" value="DNA-INVERTASE FROM LAMBDOID PROPHAGE"/>
    <property type="match status" value="1"/>
</dbReference>
<evidence type="ECO:0000313" key="5">
    <source>
        <dbReference type="Proteomes" id="UP000195141"/>
    </source>
</evidence>
<dbReference type="GO" id="GO:0000150">
    <property type="term" value="F:DNA strand exchange activity"/>
    <property type="evidence" value="ECO:0007669"/>
    <property type="project" value="InterPro"/>
</dbReference>
<dbReference type="InterPro" id="IPR025378">
    <property type="entry name" value="DUF4368"/>
</dbReference>
<dbReference type="Pfam" id="PF00239">
    <property type="entry name" value="Resolvase"/>
    <property type="match status" value="1"/>
</dbReference>
<proteinExistence type="predicted"/>
<dbReference type="Gene3D" id="3.90.1750.20">
    <property type="entry name" value="Putative Large Serine Recombinase, Chain B, Domain 2"/>
    <property type="match status" value="1"/>
</dbReference>
<organism evidence="4 5">
    <name type="scientific">Candidatus Enterococcus clewellii</name>
    <dbReference type="NCBI Taxonomy" id="1834193"/>
    <lineage>
        <taxon>Bacteria</taxon>
        <taxon>Bacillati</taxon>
        <taxon>Bacillota</taxon>
        <taxon>Bacilli</taxon>
        <taxon>Lactobacillales</taxon>
        <taxon>Enterococcaceae</taxon>
        <taxon>Enterococcus</taxon>
    </lineage>
</organism>
<keyword evidence="1" id="KW-0175">Coiled coil</keyword>
<dbReference type="PROSITE" id="PS51736">
    <property type="entry name" value="RECOMBINASES_3"/>
    <property type="match status" value="1"/>
</dbReference>
<dbReference type="SMART" id="SM00857">
    <property type="entry name" value="Resolvase"/>
    <property type="match status" value="1"/>
</dbReference>
<dbReference type="Gene3D" id="3.40.50.1390">
    <property type="entry name" value="Resolvase, N-terminal catalytic domain"/>
    <property type="match status" value="1"/>
</dbReference>
<dbReference type="Pfam" id="PF14287">
    <property type="entry name" value="DUF4368"/>
    <property type="match status" value="1"/>
</dbReference>
<protein>
    <recommendedName>
        <fullName evidence="6">Recombinase</fullName>
    </recommendedName>
</protein>
<evidence type="ECO:0008006" key="6">
    <source>
        <dbReference type="Google" id="ProtNLM"/>
    </source>
</evidence>
<dbReference type="PANTHER" id="PTHR30461:SF23">
    <property type="entry name" value="DNA RECOMBINASE-RELATED"/>
    <property type="match status" value="1"/>
</dbReference>
<evidence type="ECO:0000256" key="1">
    <source>
        <dbReference type="SAM" id="Coils"/>
    </source>
</evidence>
<dbReference type="InterPro" id="IPR050639">
    <property type="entry name" value="SSR_resolvase"/>
</dbReference>
<dbReference type="InterPro" id="IPR036162">
    <property type="entry name" value="Resolvase-like_N_sf"/>
</dbReference>
<keyword evidence="5" id="KW-1185">Reference proteome</keyword>
<dbReference type="AlphaFoldDB" id="A0AAQ3VSX5"/>
<evidence type="ECO:0000259" key="2">
    <source>
        <dbReference type="PROSITE" id="PS51736"/>
    </source>
</evidence>
<dbReference type="InterPro" id="IPR038109">
    <property type="entry name" value="DNA_bind_recomb_sf"/>
</dbReference>
<feature type="domain" description="Recombinase" evidence="3">
    <location>
        <begin position="189"/>
        <end position="332"/>
    </location>
</feature>
<dbReference type="InterPro" id="IPR011109">
    <property type="entry name" value="DNA_bind_recombinase_dom"/>
</dbReference>
<reference evidence="4" key="1">
    <citation type="submission" date="2017-05" db="EMBL/GenBank/DDBJ databases">
        <authorList>
            <consortium name="The Broad Institute Genomics Platform"/>
            <consortium name="The Broad Institute Genomic Center for Infectious Diseases"/>
            <person name="Earl A."/>
            <person name="Manson A."/>
            <person name="Schwartman J."/>
            <person name="Gilmore M."/>
            <person name="Abouelleil A."/>
            <person name="Cao P."/>
            <person name="Chapman S."/>
            <person name="Cusick C."/>
            <person name="Shea T."/>
            <person name="Young S."/>
            <person name="Neafsey D."/>
            <person name="Nusbaum C."/>
            <person name="Birren B."/>
        </authorList>
    </citation>
    <scope>NUCLEOTIDE SEQUENCE</scope>
    <source>
        <strain evidence="4">9E7_DIV0242</strain>
    </source>
</reference>
<feature type="domain" description="Resolvase/invertase-type recombinase catalytic" evidence="2">
    <location>
        <begin position="30"/>
        <end position="181"/>
    </location>
</feature>
<accession>A0AAQ3VSX5</accession>
<dbReference type="Pfam" id="PF07508">
    <property type="entry name" value="Recombinase"/>
    <property type="match status" value="1"/>
</dbReference>
<evidence type="ECO:0000313" key="4">
    <source>
        <dbReference type="EMBL" id="WYJ89686.1"/>
    </source>
</evidence>
<sequence>MNQETLQSTLTTEYHTLLNPQKARNAKQDITVLYCRLSRDDDKQGESNSITNQKAMLERFAKENKLENPQFFVDDGFSGTNFKRPAFQEILNLAQAGKVKNFVVKDMSRLGRSAVEVGLYTDFLFPRLDIRFLSISENVDTESVGTSEMDILPFLNIVNEMQAKGTSKRIKSVMKERGLSGEKLATNPPYGYLKDPSNKNHWLVDDEAAKIVKKIFDYCKEGLGITKIAKKLYAEKIPTPTEHALNNDRKSTGKLPPNPCQWEAMTVNSILEKMEYLGHTVNFKTYKKSFKDKRKIKNTPDKYMIFENAHEAIIDQETFDIVQNLRKQRQRRTACDRKGLFAGIAFCADCGNRHYFCTGNSVSPNQERYVCSGYQKRTVSCDNAHYIRQVILEEIVLKDINQKIKLVKDMEKRFVNLLKERAENNSAKELREQEKKLLKAERRIIELDKIIKRLYEDNIIGKLTDERYIQFSKEYESEQQELKTFVQNTSQILNEQKEQKQNVSKFMKVIKEFSHLEKLTPLIVNTLIERIEIHESDRHCRQAQQIDIYYNFVGALDDVDLKV</sequence>
<dbReference type="RefSeq" id="WP_339102012.1">
    <property type="nucleotide sequence ID" value="NZ_CP147247.1"/>
</dbReference>
<dbReference type="Pfam" id="PF13408">
    <property type="entry name" value="Zn_ribbon_recom"/>
    <property type="match status" value="1"/>
</dbReference>
<dbReference type="InterPro" id="IPR025827">
    <property type="entry name" value="Zn_ribbon_recom_dom"/>
</dbReference>
<dbReference type="SUPFAM" id="SSF53041">
    <property type="entry name" value="Resolvase-like"/>
    <property type="match status" value="1"/>
</dbReference>
<evidence type="ECO:0000259" key="3">
    <source>
        <dbReference type="PROSITE" id="PS51737"/>
    </source>
</evidence>
<dbReference type="Proteomes" id="UP000195141">
    <property type="component" value="Chromosome"/>
</dbReference>
<reference evidence="4" key="2">
    <citation type="submission" date="2024-03" db="EMBL/GenBank/DDBJ databases">
        <title>The Genome Sequence of Enterococcus sp. DIV0242b.</title>
        <authorList>
            <consortium name="The Broad Institute Genomics Platform"/>
            <consortium name="The Broad Institute Microbial Omics Core"/>
            <consortium name="The Broad Institute Genomic Center for Infectious Diseases"/>
            <person name="Earl A."/>
            <person name="Manson A."/>
            <person name="Gilmore M."/>
            <person name="Schwartman J."/>
            <person name="Shea T."/>
            <person name="Abouelleil A."/>
            <person name="Cao P."/>
            <person name="Chapman S."/>
            <person name="Cusick C."/>
            <person name="Young S."/>
            <person name="Neafsey D."/>
            <person name="Nusbaum C."/>
            <person name="Birren B."/>
        </authorList>
    </citation>
    <scope>NUCLEOTIDE SEQUENCE</scope>
    <source>
        <strain evidence="4">9E7_DIV0242</strain>
    </source>
</reference>
<dbReference type="GO" id="GO:0003677">
    <property type="term" value="F:DNA binding"/>
    <property type="evidence" value="ECO:0007669"/>
    <property type="project" value="InterPro"/>
</dbReference>
<gene>
    <name evidence="4" type="ORF">A5888_001409</name>
</gene>
<dbReference type="InterPro" id="IPR006119">
    <property type="entry name" value="Resolv_N"/>
</dbReference>
<dbReference type="EMBL" id="CP147247">
    <property type="protein sequence ID" value="WYJ89686.1"/>
    <property type="molecule type" value="Genomic_DNA"/>
</dbReference>